<comment type="caution">
    <text evidence="8">The sequence shown here is derived from an EMBL/GenBank/DDBJ whole genome shotgun (WGS) entry which is preliminary data.</text>
</comment>
<dbReference type="AlphaFoldDB" id="A0A6N8CMJ9"/>
<evidence type="ECO:0000313" key="8">
    <source>
        <dbReference type="EMBL" id="MTT30848.1"/>
    </source>
</evidence>
<dbReference type="GO" id="GO:0000255">
    <property type="term" value="P:allantoin metabolic process"/>
    <property type="evidence" value="ECO:0007669"/>
    <property type="project" value="InterPro"/>
</dbReference>
<evidence type="ECO:0000256" key="5">
    <source>
        <dbReference type="ARBA" id="ARBA00022793"/>
    </source>
</evidence>
<accession>A0A6N8CMJ9</accession>
<comment type="pathway">
    <text evidence="2">Purine metabolism; urate degradation; (S)-allantoin from urate: step 3/3.</text>
</comment>
<dbReference type="EC" id="4.1.1.97" evidence="3"/>
<proteinExistence type="predicted"/>
<sequence length="174" mass="20215">MMSIEDFNHASASECEKCLDGVFESSPWIMKQAIILRPYPSLQALFDRMVTIVRESSIENQLNLIKAHPKLGTRNRMSNESTEEQKTAGLNQLSDDEYNQFLLMNEQYMTTFGFPFILAIKGKSKQEIYEAMETRLQHNQAEEFECALKEIFTIAFFRLKDRLTDNLESKLNNI</sequence>
<evidence type="ECO:0000313" key="9">
    <source>
        <dbReference type="Proteomes" id="UP000440978"/>
    </source>
</evidence>
<evidence type="ECO:0000259" key="7">
    <source>
        <dbReference type="Pfam" id="PF09349"/>
    </source>
</evidence>
<dbReference type="GO" id="GO:0051997">
    <property type="term" value="F:2-oxo-4-hydroxy-4-carboxy-5-ureidoimidazoline decarboxylase activity"/>
    <property type="evidence" value="ECO:0007669"/>
    <property type="project" value="UniProtKB-EC"/>
</dbReference>
<reference evidence="8 9" key="1">
    <citation type="submission" date="2019-11" db="EMBL/GenBank/DDBJ databases">
        <title>Terrilactibacillus tamarindus sp. nov. BCM23-1 isolated from bark of Tamarindus indica.</title>
        <authorList>
            <person name="Kingkaew E."/>
            <person name="Tanasupawat S."/>
        </authorList>
    </citation>
    <scope>NUCLEOTIDE SEQUENCE [LARGE SCALE GENOMIC DNA]</scope>
    <source>
        <strain evidence="8 9">BCM23-1</strain>
    </source>
</reference>
<dbReference type="Pfam" id="PF09349">
    <property type="entry name" value="OHCU_decarbox"/>
    <property type="match status" value="1"/>
</dbReference>
<evidence type="ECO:0000256" key="4">
    <source>
        <dbReference type="ARBA" id="ARBA00022631"/>
    </source>
</evidence>
<dbReference type="GO" id="GO:0019628">
    <property type="term" value="P:urate catabolic process"/>
    <property type="evidence" value="ECO:0007669"/>
    <property type="project" value="UniProtKB-UniPathway"/>
</dbReference>
<organism evidence="8 9">
    <name type="scientific">Terrilactibacillus tamarindi</name>
    <dbReference type="NCBI Taxonomy" id="2599694"/>
    <lineage>
        <taxon>Bacteria</taxon>
        <taxon>Bacillati</taxon>
        <taxon>Bacillota</taxon>
        <taxon>Bacilli</taxon>
        <taxon>Bacillales</taxon>
        <taxon>Bacillaceae</taxon>
        <taxon>Terrilactibacillus</taxon>
    </lineage>
</organism>
<gene>
    <name evidence="8" type="primary">uraD</name>
    <name evidence="8" type="ORF">GMB86_02320</name>
</gene>
<feature type="domain" description="Oxo-4-hydroxy-4-carboxy-5-ureidoimidazoline decarboxylase" evidence="7">
    <location>
        <begin position="8"/>
        <end position="160"/>
    </location>
</feature>
<dbReference type="Gene3D" id="1.10.3330.10">
    <property type="entry name" value="Oxo-4-hydroxy-4-carboxy-5-ureidoimidazoline decarboxylase"/>
    <property type="match status" value="1"/>
</dbReference>
<keyword evidence="4" id="KW-0659">Purine metabolism</keyword>
<dbReference type="OrthoDB" id="9800909at2"/>
<name>A0A6N8CMJ9_9BACI</name>
<dbReference type="InterPro" id="IPR017580">
    <property type="entry name" value="OHCU_decarboxylase-1"/>
</dbReference>
<dbReference type="RefSeq" id="WP_155216446.1">
    <property type="nucleotide sequence ID" value="NZ_WNHB01000003.1"/>
</dbReference>
<dbReference type="SUPFAM" id="SSF158694">
    <property type="entry name" value="UraD-Like"/>
    <property type="match status" value="1"/>
</dbReference>
<dbReference type="InterPro" id="IPR036778">
    <property type="entry name" value="OHCU_decarboxylase_sf"/>
</dbReference>
<evidence type="ECO:0000256" key="2">
    <source>
        <dbReference type="ARBA" id="ARBA00004754"/>
    </source>
</evidence>
<keyword evidence="9" id="KW-1185">Reference proteome</keyword>
<dbReference type="NCBIfam" id="TIGR03164">
    <property type="entry name" value="UHCUDC"/>
    <property type="match status" value="1"/>
</dbReference>
<dbReference type="InterPro" id="IPR018020">
    <property type="entry name" value="OHCU_decarboxylase"/>
</dbReference>
<evidence type="ECO:0000256" key="1">
    <source>
        <dbReference type="ARBA" id="ARBA00001163"/>
    </source>
</evidence>
<dbReference type="UniPathway" id="UPA00394">
    <property type="reaction ID" value="UER00652"/>
</dbReference>
<protein>
    <recommendedName>
        <fullName evidence="3">2-oxo-4-hydroxy-4-carboxy-5-ureidoimidazoline decarboxylase</fullName>
        <ecNumber evidence="3">4.1.1.97</ecNumber>
    </recommendedName>
</protein>
<evidence type="ECO:0000256" key="3">
    <source>
        <dbReference type="ARBA" id="ARBA00012257"/>
    </source>
</evidence>
<comment type="catalytic activity">
    <reaction evidence="1">
        <text>5-hydroxy-2-oxo-4-ureido-2,5-dihydro-1H-imidazole-5-carboxylate + H(+) = (S)-allantoin + CO2</text>
        <dbReference type="Rhea" id="RHEA:26301"/>
        <dbReference type="ChEBI" id="CHEBI:15378"/>
        <dbReference type="ChEBI" id="CHEBI:15678"/>
        <dbReference type="ChEBI" id="CHEBI:16526"/>
        <dbReference type="ChEBI" id="CHEBI:58639"/>
        <dbReference type="EC" id="4.1.1.97"/>
    </reaction>
</comment>
<keyword evidence="6 8" id="KW-0456">Lyase</keyword>
<keyword evidence="5" id="KW-0210">Decarboxylase</keyword>
<dbReference type="GO" id="GO:0006144">
    <property type="term" value="P:purine nucleobase metabolic process"/>
    <property type="evidence" value="ECO:0007669"/>
    <property type="project" value="UniProtKB-KW"/>
</dbReference>
<evidence type="ECO:0000256" key="6">
    <source>
        <dbReference type="ARBA" id="ARBA00023239"/>
    </source>
</evidence>
<dbReference type="PANTHER" id="PTHR43466:SF1">
    <property type="entry name" value="2-OXO-4-HYDROXY-4-CARBOXY-5-UREIDOIMIDAZOLINE DECARBOXYLASE-RELATED"/>
    <property type="match status" value="1"/>
</dbReference>
<dbReference type="Proteomes" id="UP000440978">
    <property type="component" value="Unassembled WGS sequence"/>
</dbReference>
<dbReference type="PANTHER" id="PTHR43466">
    <property type="entry name" value="2-OXO-4-HYDROXY-4-CARBOXY-5-UREIDOIMIDAZOLINE DECARBOXYLASE-RELATED"/>
    <property type="match status" value="1"/>
</dbReference>
<dbReference type="EMBL" id="WNHB01000003">
    <property type="protein sequence ID" value="MTT30848.1"/>
    <property type="molecule type" value="Genomic_DNA"/>
</dbReference>